<dbReference type="RefSeq" id="WP_148954492.1">
    <property type="nucleotide sequence ID" value="NZ_VTEG01000012.1"/>
</dbReference>
<feature type="transmembrane region" description="Helical" evidence="1">
    <location>
        <begin position="71"/>
        <end position="88"/>
    </location>
</feature>
<dbReference type="EMBL" id="VTEG01000012">
    <property type="protein sequence ID" value="TYR98303.1"/>
    <property type="molecule type" value="Genomic_DNA"/>
</dbReference>
<keyword evidence="1" id="KW-1133">Transmembrane helix</keyword>
<reference evidence="2 3" key="1">
    <citation type="submission" date="2019-08" db="EMBL/GenBank/DDBJ databases">
        <title>Bacillus genomes from the desert of Cuatro Cienegas, Coahuila.</title>
        <authorList>
            <person name="Olmedo-Alvarez G."/>
        </authorList>
    </citation>
    <scope>NUCLEOTIDE SEQUENCE [LARGE SCALE GENOMIC DNA]</scope>
    <source>
        <strain evidence="2 3">CH128b_4D</strain>
    </source>
</reference>
<feature type="transmembrane region" description="Helical" evidence="1">
    <location>
        <begin position="100"/>
        <end position="120"/>
    </location>
</feature>
<gene>
    <name evidence="2" type="ORF">FZC84_15450</name>
</gene>
<name>A0A5D4MAE7_9BACI</name>
<evidence type="ECO:0000313" key="3">
    <source>
        <dbReference type="Proteomes" id="UP000325182"/>
    </source>
</evidence>
<dbReference type="Proteomes" id="UP000325182">
    <property type="component" value="Unassembled WGS sequence"/>
</dbReference>
<dbReference type="AlphaFoldDB" id="A0A5D4MAE7"/>
<evidence type="ECO:0000256" key="1">
    <source>
        <dbReference type="SAM" id="Phobius"/>
    </source>
</evidence>
<keyword evidence="1" id="KW-0472">Membrane</keyword>
<accession>A0A5D4MAE7</accession>
<proteinExistence type="predicted"/>
<protein>
    <submittedName>
        <fullName evidence="2">Uncharacterized protein</fullName>
    </submittedName>
</protein>
<keyword evidence="1" id="KW-0812">Transmembrane</keyword>
<comment type="caution">
    <text evidence="2">The sequence shown here is derived from an EMBL/GenBank/DDBJ whole genome shotgun (WGS) entry which is preliminary data.</text>
</comment>
<organism evidence="2 3">
    <name type="scientific">Rossellomorea vietnamensis</name>
    <dbReference type="NCBI Taxonomy" id="218284"/>
    <lineage>
        <taxon>Bacteria</taxon>
        <taxon>Bacillati</taxon>
        <taxon>Bacillota</taxon>
        <taxon>Bacilli</taxon>
        <taxon>Bacillales</taxon>
        <taxon>Bacillaceae</taxon>
        <taxon>Rossellomorea</taxon>
    </lineage>
</organism>
<feature type="transmembrane region" description="Helical" evidence="1">
    <location>
        <begin position="42"/>
        <end position="59"/>
    </location>
</feature>
<sequence length="139" mass="16295">MLKNSKFVLLLILFITFLMPWYNALGGNDVSGLTLVWEYRTAWLVIYNLAPVFAALGMYRIYKGKDPGKYYLLAGIPVSYFWIKLMVLDTFDFYWEYSYIGGKVCFLVSVFIVITFFIPLKTMVDFMRKQLEPKKNFNG</sequence>
<evidence type="ECO:0000313" key="2">
    <source>
        <dbReference type="EMBL" id="TYR98303.1"/>
    </source>
</evidence>